<keyword evidence="8 14" id="KW-0963">Cytoplasm</keyword>
<dbReference type="HAMAP" id="MF_00052_B">
    <property type="entry name" value="RNase_HII_B"/>
    <property type="match status" value="1"/>
</dbReference>
<comment type="cofactor">
    <cofactor evidence="2">
        <name>Mg(2+)</name>
        <dbReference type="ChEBI" id="CHEBI:18420"/>
    </cofactor>
</comment>
<evidence type="ECO:0000256" key="5">
    <source>
        <dbReference type="ARBA" id="ARBA00007383"/>
    </source>
</evidence>
<evidence type="ECO:0000256" key="6">
    <source>
        <dbReference type="ARBA" id="ARBA00012180"/>
    </source>
</evidence>
<evidence type="ECO:0000256" key="16">
    <source>
        <dbReference type="RuleBase" id="RU003515"/>
    </source>
</evidence>
<comment type="catalytic activity">
    <reaction evidence="1 14 15 16">
        <text>Endonucleolytic cleavage to 5'-phosphomonoester.</text>
        <dbReference type="EC" id="3.1.26.4"/>
    </reaction>
</comment>
<dbReference type="EC" id="3.1.26.4" evidence="6 14"/>
<reference evidence="18" key="1">
    <citation type="journal article" date="2020" name="J. ISSAAS">
        <title>Lactobacilli and other gastrointestinal microbiota of Peromyscus leucopus, reservoir host for agents of Lyme disease and other zoonoses in North America.</title>
        <authorList>
            <person name="Milovic A."/>
            <person name="Bassam K."/>
            <person name="Shao H."/>
            <person name="Chatzistamou I."/>
            <person name="Tufts D.M."/>
            <person name="Diuk-Wasser M."/>
            <person name="Barbour A.G."/>
        </authorList>
    </citation>
    <scope>NUCLEOTIDE SEQUENCE</scope>
    <source>
        <strain evidence="18">LL90</strain>
    </source>
</reference>
<dbReference type="AlphaFoldDB" id="A0A6G8F349"/>
<comment type="subcellular location">
    <subcellularLocation>
        <location evidence="4 14">Cytoplasm</location>
    </subcellularLocation>
</comment>
<keyword evidence="13 14" id="KW-0464">Manganese</keyword>
<comment type="function">
    <text evidence="3 14 16">Endonuclease that specifically degrades the RNA of RNA-DNA hybrids.</text>
</comment>
<dbReference type="GO" id="GO:0005737">
    <property type="term" value="C:cytoplasm"/>
    <property type="evidence" value="ECO:0007669"/>
    <property type="project" value="UniProtKB-SubCell"/>
</dbReference>
<keyword evidence="12 14" id="KW-0378">Hydrolase</keyword>
<evidence type="ECO:0000256" key="1">
    <source>
        <dbReference type="ARBA" id="ARBA00000077"/>
    </source>
</evidence>
<dbReference type="EMBL" id="MN990732">
    <property type="protein sequence ID" value="QIM10719.1"/>
    <property type="molecule type" value="Genomic_DNA"/>
</dbReference>
<dbReference type="PANTHER" id="PTHR10954">
    <property type="entry name" value="RIBONUCLEASE H2 SUBUNIT A"/>
    <property type="match status" value="1"/>
</dbReference>
<evidence type="ECO:0000256" key="14">
    <source>
        <dbReference type="HAMAP-Rule" id="MF_00052"/>
    </source>
</evidence>
<evidence type="ECO:0000256" key="9">
    <source>
        <dbReference type="ARBA" id="ARBA00022722"/>
    </source>
</evidence>
<dbReference type="InterPro" id="IPR001352">
    <property type="entry name" value="RNase_HII/HIII"/>
</dbReference>
<dbReference type="Gene3D" id="3.30.420.10">
    <property type="entry name" value="Ribonuclease H-like superfamily/Ribonuclease H"/>
    <property type="match status" value="1"/>
</dbReference>
<dbReference type="NCBIfam" id="NF000595">
    <property type="entry name" value="PRK00015.1-3"/>
    <property type="match status" value="1"/>
</dbReference>
<dbReference type="PANTHER" id="PTHR10954:SF18">
    <property type="entry name" value="RIBONUCLEASE HII"/>
    <property type="match status" value="1"/>
</dbReference>
<dbReference type="CDD" id="cd07182">
    <property type="entry name" value="RNase_HII_bacteria_HII_like"/>
    <property type="match status" value="1"/>
</dbReference>
<dbReference type="GO" id="GO:0004523">
    <property type="term" value="F:RNA-DNA hybrid ribonuclease activity"/>
    <property type="evidence" value="ECO:0007669"/>
    <property type="project" value="UniProtKB-UniRule"/>
</dbReference>
<evidence type="ECO:0000256" key="13">
    <source>
        <dbReference type="ARBA" id="ARBA00023211"/>
    </source>
</evidence>
<evidence type="ECO:0000256" key="4">
    <source>
        <dbReference type="ARBA" id="ARBA00004496"/>
    </source>
</evidence>
<evidence type="ECO:0000256" key="10">
    <source>
        <dbReference type="ARBA" id="ARBA00022723"/>
    </source>
</evidence>
<dbReference type="GO" id="GO:0006298">
    <property type="term" value="P:mismatch repair"/>
    <property type="evidence" value="ECO:0007669"/>
    <property type="project" value="TreeGrafter"/>
</dbReference>
<comment type="similarity">
    <text evidence="5 14 16">Belongs to the RNase HII family.</text>
</comment>
<keyword evidence="11 14" id="KW-0255">Endonuclease</keyword>
<comment type="cofactor">
    <cofactor evidence="14 15">
        <name>Mn(2+)</name>
        <dbReference type="ChEBI" id="CHEBI:29035"/>
    </cofactor>
    <cofactor evidence="14 15">
        <name>Mg(2+)</name>
        <dbReference type="ChEBI" id="CHEBI:18420"/>
    </cofactor>
    <text evidence="14 15">Manganese or magnesium. Binds 1 divalent metal ion per monomer in the absence of substrate. May bind a second metal ion after substrate binding.</text>
</comment>
<feature type="domain" description="RNase H type-2" evidence="17">
    <location>
        <begin position="12"/>
        <end position="209"/>
    </location>
</feature>
<organism evidence="18">
    <name type="scientific">uncultured Alphaproteobacteria bacterium</name>
    <dbReference type="NCBI Taxonomy" id="91750"/>
    <lineage>
        <taxon>Bacteria</taxon>
        <taxon>Pseudomonadati</taxon>
        <taxon>Pseudomonadota</taxon>
        <taxon>Alphaproteobacteria</taxon>
        <taxon>environmental samples</taxon>
    </lineage>
</organism>
<dbReference type="PROSITE" id="PS51975">
    <property type="entry name" value="RNASE_H_2"/>
    <property type="match status" value="1"/>
</dbReference>
<evidence type="ECO:0000313" key="18">
    <source>
        <dbReference type="EMBL" id="QIM10719.1"/>
    </source>
</evidence>
<dbReference type="SUPFAM" id="SSF53098">
    <property type="entry name" value="Ribonuclease H-like"/>
    <property type="match status" value="1"/>
</dbReference>
<evidence type="ECO:0000256" key="2">
    <source>
        <dbReference type="ARBA" id="ARBA00001946"/>
    </source>
</evidence>
<proteinExistence type="inferred from homology"/>
<dbReference type="Pfam" id="PF01351">
    <property type="entry name" value="RNase_HII"/>
    <property type="match status" value="1"/>
</dbReference>
<gene>
    <name evidence="14 18" type="primary">rnhB</name>
    <name evidence="18" type="ORF">PlAlph_6110</name>
</gene>
<evidence type="ECO:0000256" key="12">
    <source>
        <dbReference type="ARBA" id="ARBA00022801"/>
    </source>
</evidence>
<evidence type="ECO:0000256" key="7">
    <source>
        <dbReference type="ARBA" id="ARBA00019179"/>
    </source>
</evidence>
<dbReference type="GO" id="GO:0032299">
    <property type="term" value="C:ribonuclease H2 complex"/>
    <property type="evidence" value="ECO:0007669"/>
    <property type="project" value="TreeGrafter"/>
</dbReference>
<keyword evidence="9 14" id="KW-0540">Nuclease</keyword>
<evidence type="ECO:0000256" key="8">
    <source>
        <dbReference type="ARBA" id="ARBA00022490"/>
    </source>
</evidence>
<keyword evidence="10 14" id="KW-0479">Metal-binding</keyword>
<sequence>MPDFEIENLYSGNVVGIDEAGRGPWAGPVVAGAVIILDRNLSNILLQGLDDSKKLSAKKREVLYKELFAEQERGKVRIGIGQASCREIDEFNILQATFLAMKRAAEQLDVCPAAALVDGNRTPSGFSCPVQTVIKGDSKSISIAAASIVAKVYRDRLMCEMAEKYPYYGFEKNAGYGTAAHIAGLKKYGVTPEHRKSYKPIQEFMKKNL</sequence>
<dbReference type="InterPro" id="IPR024567">
    <property type="entry name" value="RNase_HII/HIII_dom"/>
</dbReference>
<name>A0A6G8F349_9PROT</name>
<protein>
    <recommendedName>
        <fullName evidence="7 14">Ribonuclease HII</fullName>
        <shortName evidence="14">RNase HII</shortName>
        <ecNumber evidence="6 14">3.1.26.4</ecNumber>
    </recommendedName>
</protein>
<evidence type="ECO:0000256" key="15">
    <source>
        <dbReference type="PROSITE-ProRule" id="PRU01319"/>
    </source>
</evidence>
<dbReference type="InterPro" id="IPR036397">
    <property type="entry name" value="RNaseH_sf"/>
</dbReference>
<dbReference type="InterPro" id="IPR022898">
    <property type="entry name" value="RNase_HII"/>
</dbReference>
<accession>A0A6G8F349</accession>
<feature type="binding site" evidence="14 15">
    <location>
        <position position="19"/>
    </location>
    <ligand>
        <name>a divalent metal cation</name>
        <dbReference type="ChEBI" id="CHEBI:60240"/>
    </ligand>
</feature>
<dbReference type="GO" id="GO:0043137">
    <property type="term" value="P:DNA replication, removal of RNA primer"/>
    <property type="evidence" value="ECO:0007669"/>
    <property type="project" value="TreeGrafter"/>
</dbReference>
<evidence type="ECO:0000256" key="3">
    <source>
        <dbReference type="ARBA" id="ARBA00004065"/>
    </source>
</evidence>
<evidence type="ECO:0000256" key="11">
    <source>
        <dbReference type="ARBA" id="ARBA00022759"/>
    </source>
</evidence>
<dbReference type="GO" id="GO:0003723">
    <property type="term" value="F:RNA binding"/>
    <property type="evidence" value="ECO:0007669"/>
    <property type="project" value="UniProtKB-UniRule"/>
</dbReference>
<dbReference type="GO" id="GO:0030145">
    <property type="term" value="F:manganese ion binding"/>
    <property type="evidence" value="ECO:0007669"/>
    <property type="project" value="UniProtKB-UniRule"/>
</dbReference>
<feature type="binding site" evidence="14 15">
    <location>
        <position position="18"/>
    </location>
    <ligand>
        <name>a divalent metal cation</name>
        <dbReference type="ChEBI" id="CHEBI:60240"/>
    </ligand>
</feature>
<dbReference type="InterPro" id="IPR012337">
    <property type="entry name" value="RNaseH-like_sf"/>
</dbReference>
<evidence type="ECO:0000259" key="17">
    <source>
        <dbReference type="PROSITE" id="PS51975"/>
    </source>
</evidence>
<feature type="binding site" evidence="14 15">
    <location>
        <position position="118"/>
    </location>
    <ligand>
        <name>a divalent metal cation</name>
        <dbReference type="ChEBI" id="CHEBI:60240"/>
    </ligand>
</feature>